<gene>
    <name evidence="1" type="ORF">B0H17DRAFT_1073852</name>
</gene>
<reference evidence="1" key="1">
    <citation type="submission" date="2023-03" db="EMBL/GenBank/DDBJ databases">
        <title>Massive genome expansion in bonnet fungi (Mycena s.s.) driven by repeated elements and novel gene families across ecological guilds.</title>
        <authorList>
            <consortium name="Lawrence Berkeley National Laboratory"/>
            <person name="Harder C.B."/>
            <person name="Miyauchi S."/>
            <person name="Viragh M."/>
            <person name="Kuo A."/>
            <person name="Thoen E."/>
            <person name="Andreopoulos B."/>
            <person name="Lu D."/>
            <person name="Skrede I."/>
            <person name="Drula E."/>
            <person name="Henrissat B."/>
            <person name="Morin E."/>
            <person name="Kohler A."/>
            <person name="Barry K."/>
            <person name="LaButti K."/>
            <person name="Morin E."/>
            <person name="Salamov A."/>
            <person name="Lipzen A."/>
            <person name="Mereny Z."/>
            <person name="Hegedus B."/>
            <person name="Baldrian P."/>
            <person name="Stursova M."/>
            <person name="Weitz H."/>
            <person name="Taylor A."/>
            <person name="Grigoriev I.V."/>
            <person name="Nagy L.G."/>
            <person name="Martin F."/>
            <person name="Kauserud H."/>
        </authorList>
    </citation>
    <scope>NUCLEOTIDE SEQUENCE</scope>
    <source>
        <strain evidence="1">CBHHK067</strain>
    </source>
</reference>
<dbReference type="Proteomes" id="UP001221757">
    <property type="component" value="Unassembled WGS sequence"/>
</dbReference>
<proteinExistence type="predicted"/>
<keyword evidence="2" id="KW-1185">Reference proteome</keyword>
<dbReference type="EMBL" id="JARKIE010000106">
    <property type="protein sequence ID" value="KAJ7683718.1"/>
    <property type="molecule type" value="Genomic_DNA"/>
</dbReference>
<evidence type="ECO:0000313" key="2">
    <source>
        <dbReference type="Proteomes" id="UP001221757"/>
    </source>
</evidence>
<accession>A0AAD7D8D7</accession>
<protein>
    <submittedName>
        <fullName evidence="1">Uncharacterized protein</fullName>
    </submittedName>
</protein>
<sequence>MCLLFCGLRSNLSQMPPRIPSELIEHMMDELSTDRTTLGLCGLVRSRHLLFSSVVLVDSQSTLFIDILQSPTCQFASYVSNLCIDPHRDQETSSSTSSRQFYTLVTSSAFGRLACAHSLRLSNIDWTAFSVSEQFIIESGLARLTGLRKIELHSLSFHDLKGVLRLANAFPLLNHIRLTRMRFSKYLEYNVSSAKNQRFPPTWEIIEIDAGDAVPAFLHCICANLSVAPLGVRLLKLLHIEQNHRLRVQEALRSIASEWWQLDTSLPSDNCEFCLTISLFPSATKRSSECAFPSTQYIVLQNKQGTQTWDRC</sequence>
<dbReference type="AlphaFoldDB" id="A0AAD7D8D7"/>
<organism evidence="1 2">
    <name type="scientific">Mycena rosella</name>
    <name type="common">Pink bonnet</name>
    <name type="synonym">Agaricus rosellus</name>
    <dbReference type="NCBI Taxonomy" id="1033263"/>
    <lineage>
        <taxon>Eukaryota</taxon>
        <taxon>Fungi</taxon>
        <taxon>Dikarya</taxon>
        <taxon>Basidiomycota</taxon>
        <taxon>Agaricomycotina</taxon>
        <taxon>Agaricomycetes</taxon>
        <taxon>Agaricomycetidae</taxon>
        <taxon>Agaricales</taxon>
        <taxon>Marasmiineae</taxon>
        <taxon>Mycenaceae</taxon>
        <taxon>Mycena</taxon>
    </lineage>
</organism>
<evidence type="ECO:0000313" key="1">
    <source>
        <dbReference type="EMBL" id="KAJ7683718.1"/>
    </source>
</evidence>
<name>A0AAD7D8D7_MYCRO</name>
<comment type="caution">
    <text evidence="1">The sequence shown here is derived from an EMBL/GenBank/DDBJ whole genome shotgun (WGS) entry which is preliminary data.</text>
</comment>